<reference evidence="3" key="1">
    <citation type="submission" date="2021-03" db="EMBL/GenBank/DDBJ databases">
        <title>Revisited historic fungal species revealed as producer of novel bioactive compounds through whole genome sequencing and comparative genomics.</title>
        <authorList>
            <person name="Vignolle G.A."/>
            <person name="Hochenegger N."/>
            <person name="Mach R.L."/>
            <person name="Mach-Aigner A.R."/>
            <person name="Javad Rahimi M."/>
            <person name="Salim K.A."/>
            <person name="Chan C.M."/>
            <person name="Lim L.B.L."/>
            <person name="Cai F."/>
            <person name="Druzhinina I.S."/>
            <person name="U'Ren J.M."/>
            <person name="Derntl C."/>
        </authorList>
    </citation>
    <scope>NUCLEOTIDE SEQUENCE</scope>
    <source>
        <strain evidence="3">TUCIM 5799</strain>
    </source>
</reference>
<organism evidence="3 4">
    <name type="scientific">Neoarthrinium moseri</name>
    <dbReference type="NCBI Taxonomy" id="1658444"/>
    <lineage>
        <taxon>Eukaryota</taxon>
        <taxon>Fungi</taxon>
        <taxon>Dikarya</taxon>
        <taxon>Ascomycota</taxon>
        <taxon>Pezizomycotina</taxon>
        <taxon>Sordariomycetes</taxon>
        <taxon>Xylariomycetidae</taxon>
        <taxon>Amphisphaeriales</taxon>
        <taxon>Apiosporaceae</taxon>
        <taxon>Neoarthrinium</taxon>
    </lineage>
</organism>
<evidence type="ECO:0000313" key="4">
    <source>
        <dbReference type="Proteomes" id="UP000829685"/>
    </source>
</evidence>
<dbReference type="EMBL" id="JAFIMR010000047">
    <property type="protein sequence ID" value="KAI1856006.1"/>
    <property type="molecule type" value="Genomic_DNA"/>
</dbReference>
<comment type="caution">
    <text evidence="3">The sequence shown here is derived from an EMBL/GenBank/DDBJ whole genome shotgun (WGS) entry which is preliminary data.</text>
</comment>
<dbReference type="PROSITE" id="PS00504">
    <property type="entry name" value="FRD_SDH_FAD_BINDING"/>
    <property type="match status" value="1"/>
</dbReference>
<dbReference type="PANTHER" id="PTHR47435:SF10">
    <property type="entry name" value="TIP ELONGATION ABERRANT PROTEIN 3"/>
    <property type="match status" value="1"/>
</dbReference>
<keyword evidence="1" id="KW-0677">Repeat</keyword>
<dbReference type="Proteomes" id="UP000829685">
    <property type="component" value="Unassembled WGS sequence"/>
</dbReference>
<dbReference type="PANTHER" id="PTHR47435">
    <property type="entry name" value="KELCH REPEAT PROTEIN (AFU_ORTHOLOGUE AFUA_5G12780)"/>
    <property type="match status" value="1"/>
</dbReference>
<evidence type="ECO:0000313" key="3">
    <source>
        <dbReference type="EMBL" id="KAI1856006.1"/>
    </source>
</evidence>
<dbReference type="InterPro" id="IPR003952">
    <property type="entry name" value="FRD_SDH_FAD_BS"/>
</dbReference>
<dbReference type="SUPFAM" id="SSF117281">
    <property type="entry name" value="Kelch motif"/>
    <property type="match status" value="1"/>
</dbReference>
<protein>
    <recommendedName>
        <fullName evidence="5">Galactose oxidase</fullName>
    </recommendedName>
</protein>
<keyword evidence="4" id="KW-1185">Reference proteome</keyword>
<dbReference type="OrthoDB" id="10250130at2759"/>
<accession>A0A9Q0AK32</accession>
<evidence type="ECO:0000256" key="1">
    <source>
        <dbReference type="ARBA" id="ARBA00022737"/>
    </source>
</evidence>
<dbReference type="InterPro" id="IPR015915">
    <property type="entry name" value="Kelch-typ_b-propeller"/>
</dbReference>
<gene>
    <name evidence="3" type="ORF">JX265_011903</name>
</gene>
<dbReference type="GO" id="GO:0016491">
    <property type="term" value="F:oxidoreductase activity"/>
    <property type="evidence" value="ECO:0007669"/>
    <property type="project" value="InterPro"/>
</dbReference>
<evidence type="ECO:0000256" key="2">
    <source>
        <dbReference type="ARBA" id="ARBA00023004"/>
    </source>
</evidence>
<dbReference type="Gene3D" id="2.120.10.80">
    <property type="entry name" value="Kelch-type beta propeller"/>
    <property type="match status" value="1"/>
</dbReference>
<proteinExistence type="predicted"/>
<sequence>MAEIAAGVVAAEQVVSTTVQAGAAGYAVGKPSNGLSATFSQLATASPDGTSNSLARSNHSLTVVGDRAYIFGGQTDAGKLATNHVHSFALPTKDKAQADYHLTPAIALAEGGPVPQSRRSHSACALGGRIAVFGGVDESGSTIVDPAIWLYDPQKSAWEATLPEPSTTAPAARSTASLFSDSEDLLLYGGKDGHGTPLVDVWIFVFSTRTWARLPDAPASTTSAAFAGGSLYLISATDALSSALHHLSITIEAEEPPSWDTVQFPTNPLTPGPRPRENGGLLHVTTGFGRQYLLYLLGDRQPTSPSESAEAASPPQWSDMWSLQLPASHVSVERTTTFSEAIKPAKIKDAIRSKLGYDAGTFTWAEVDVKPPGDLAEPEGKVHPGPRSSFGCDVLANRKDVALWGGINAKGEQEGDGWIIQLE</sequence>
<dbReference type="AlphaFoldDB" id="A0A9Q0AK32"/>
<dbReference type="GO" id="GO:0019760">
    <property type="term" value="P:glucosinolate metabolic process"/>
    <property type="evidence" value="ECO:0007669"/>
    <property type="project" value="UniProtKB-ARBA"/>
</dbReference>
<evidence type="ECO:0008006" key="5">
    <source>
        <dbReference type="Google" id="ProtNLM"/>
    </source>
</evidence>
<dbReference type="Pfam" id="PF24681">
    <property type="entry name" value="Kelch_KLHDC2_KLHL20_DRC7"/>
    <property type="match status" value="1"/>
</dbReference>
<name>A0A9Q0AK32_9PEZI</name>
<keyword evidence="2" id="KW-0408">Iron</keyword>